<dbReference type="EMBL" id="JANPWB010000014">
    <property type="protein sequence ID" value="KAJ1097972.1"/>
    <property type="molecule type" value="Genomic_DNA"/>
</dbReference>
<dbReference type="AlphaFoldDB" id="A0AAV7M3D9"/>
<keyword evidence="3" id="KW-1185">Reference proteome</keyword>
<protein>
    <submittedName>
        <fullName evidence="2">Uncharacterized protein</fullName>
    </submittedName>
</protein>
<gene>
    <name evidence="2" type="ORF">NDU88_003088</name>
</gene>
<accession>A0AAV7M3D9</accession>
<evidence type="ECO:0000313" key="2">
    <source>
        <dbReference type="EMBL" id="KAJ1097972.1"/>
    </source>
</evidence>
<feature type="region of interest" description="Disordered" evidence="1">
    <location>
        <begin position="102"/>
        <end position="124"/>
    </location>
</feature>
<evidence type="ECO:0000256" key="1">
    <source>
        <dbReference type="SAM" id="MobiDB-lite"/>
    </source>
</evidence>
<evidence type="ECO:0000313" key="3">
    <source>
        <dbReference type="Proteomes" id="UP001066276"/>
    </source>
</evidence>
<name>A0AAV7M3D9_PLEWA</name>
<dbReference type="Proteomes" id="UP001066276">
    <property type="component" value="Chromosome 10"/>
</dbReference>
<proteinExistence type="predicted"/>
<comment type="caution">
    <text evidence="2">The sequence shown here is derived from an EMBL/GenBank/DDBJ whole genome shotgun (WGS) entry which is preliminary data.</text>
</comment>
<sequence length="124" mass="13107">MQLSFSPALTLITSAAPRMIRSSSRAVPLMSWGSRWQAILLEPYHAAQLTRASIPPVALVVAQPPRRKARVQGVTGLEHLGPQSPLQWCCCLLSPTTAAPVSLLASSSQDPSPPPSMGSGPSEL</sequence>
<organism evidence="2 3">
    <name type="scientific">Pleurodeles waltl</name>
    <name type="common">Iberian ribbed newt</name>
    <dbReference type="NCBI Taxonomy" id="8319"/>
    <lineage>
        <taxon>Eukaryota</taxon>
        <taxon>Metazoa</taxon>
        <taxon>Chordata</taxon>
        <taxon>Craniata</taxon>
        <taxon>Vertebrata</taxon>
        <taxon>Euteleostomi</taxon>
        <taxon>Amphibia</taxon>
        <taxon>Batrachia</taxon>
        <taxon>Caudata</taxon>
        <taxon>Salamandroidea</taxon>
        <taxon>Salamandridae</taxon>
        <taxon>Pleurodelinae</taxon>
        <taxon>Pleurodeles</taxon>
    </lineage>
</organism>
<reference evidence="2" key="1">
    <citation type="journal article" date="2022" name="bioRxiv">
        <title>Sequencing and chromosome-scale assembly of the giantPleurodeles waltlgenome.</title>
        <authorList>
            <person name="Brown T."/>
            <person name="Elewa A."/>
            <person name="Iarovenko S."/>
            <person name="Subramanian E."/>
            <person name="Araus A.J."/>
            <person name="Petzold A."/>
            <person name="Susuki M."/>
            <person name="Suzuki K.-i.T."/>
            <person name="Hayashi T."/>
            <person name="Toyoda A."/>
            <person name="Oliveira C."/>
            <person name="Osipova E."/>
            <person name="Leigh N.D."/>
            <person name="Simon A."/>
            <person name="Yun M.H."/>
        </authorList>
    </citation>
    <scope>NUCLEOTIDE SEQUENCE</scope>
    <source>
        <strain evidence="2">20211129_DDA</strain>
        <tissue evidence="2">Liver</tissue>
    </source>
</reference>